<evidence type="ECO:0000313" key="2">
    <source>
        <dbReference type="Proteomes" id="UP001055784"/>
    </source>
</evidence>
<dbReference type="Pfam" id="PF19446">
    <property type="entry name" value="DUF5984"/>
    <property type="match status" value="1"/>
</dbReference>
<dbReference type="InterPro" id="IPR046026">
    <property type="entry name" value="DUF5984"/>
</dbReference>
<protein>
    <submittedName>
        <fullName evidence="1">DUF5984 family protein</fullName>
    </submittedName>
</protein>
<organism evidence="1 2">
    <name type="scientific">Paenibacillus polymyxa</name>
    <name type="common">Bacillus polymyxa</name>
    <dbReference type="NCBI Taxonomy" id="1406"/>
    <lineage>
        <taxon>Bacteria</taxon>
        <taxon>Bacillati</taxon>
        <taxon>Bacillota</taxon>
        <taxon>Bacilli</taxon>
        <taxon>Bacillales</taxon>
        <taxon>Paenibacillaceae</taxon>
        <taxon>Paenibacillus</taxon>
    </lineage>
</organism>
<evidence type="ECO:0000313" key="1">
    <source>
        <dbReference type="EMBL" id="URJ52718.2"/>
    </source>
</evidence>
<reference evidence="1" key="1">
    <citation type="submission" date="2022-11" db="EMBL/GenBank/DDBJ databases">
        <authorList>
            <person name="Vasilchenko N.G."/>
            <person name="Prazdnova E.V."/>
            <person name="Gorovtsov A.V."/>
            <person name="Chistyakov V.A."/>
            <person name="Pak M.L."/>
        </authorList>
    </citation>
    <scope>NUCLEOTIDE SEQUENCE</scope>
    <source>
        <strain evidence="1">R 4.5</strain>
    </source>
</reference>
<dbReference type="AlphaFoldDB" id="A0AAE9IK69"/>
<sequence>MRCVILRTFGDKSTFAIRYEFVNNPFNEKSLAGESWGRIELFVRGRNIFEYKRENVATPFQWNLIYIVEWFSENHMHILSDEAFPLPVEGQNSLELIDNCLLFESDNDAEFDQWFDTKQEWEFKHSWFSNRAGSFLPDVFFRRVNDEIEIAWDNESTYSSEGITFMNPIGVEYIPIGIFDSTVRNFVEDFLDNLLFNSKNKSDAERICEKIKGLIVQE</sequence>
<proteinExistence type="predicted"/>
<dbReference type="Proteomes" id="UP001055784">
    <property type="component" value="Chromosome"/>
</dbReference>
<accession>A0AAE9IK69</accession>
<gene>
    <name evidence="1" type="ORF">MF626_002255</name>
</gene>
<dbReference type="EMBL" id="CP097770">
    <property type="protein sequence ID" value="URJ52718.2"/>
    <property type="molecule type" value="Genomic_DNA"/>
</dbReference>
<name>A0AAE9IK69_PAEPO</name>